<proteinExistence type="predicted"/>
<feature type="transmembrane region" description="Helical" evidence="1">
    <location>
        <begin position="6"/>
        <end position="35"/>
    </location>
</feature>
<organism evidence="2 3">
    <name type="scientific">Candidatus Lokiarchaeum ossiferum</name>
    <dbReference type="NCBI Taxonomy" id="2951803"/>
    <lineage>
        <taxon>Archaea</taxon>
        <taxon>Promethearchaeati</taxon>
        <taxon>Promethearchaeota</taxon>
        <taxon>Promethearchaeia</taxon>
        <taxon>Promethearchaeales</taxon>
        <taxon>Promethearchaeaceae</taxon>
        <taxon>Candidatus Lokiarchaeum</taxon>
    </lineage>
</organism>
<name>A0ABY6I100_9ARCH</name>
<dbReference type="EMBL" id="CP104013">
    <property type="protein sequence ID" value="UYP48499.1"/>
    <property type="molecule type" value="Genomic_DNA"/>
</dbReference>
<sequence>MRIFKQLGFAFIVIALVLLFRKYPTLGVILAIIWFSRKFMKRSNHSSKAKVRELHQINQNVEKLSIVIAQLIENYQFYSPKSDNPSYLEDQGLTKVSQNEEAISSKPYY</sequence>
<keyword evidence="1" id="KW-1133">Transmembrane helix</keyword>
<protein>
    <submittedName>
        <fullName evidence="2">Uncharacterized protein</fullName>
    </submittedName>
</protein>
<keyword evidence="1" id="KW-0472">Membrane</keyword>
<keyword evidence="1" id="KW-0812">Transmembrane</keyword>
<dbReference type="Proteomes" id="UP001208689">
    <property type="component" value="Chromosome"/>
</dbReference>
<reference evidence="2" key="1">
    <citation type="submission" date="2022-09" db="EMBL/GenBank/DDBJ databases">
        <title>Actin cytoskeleton and complex cell architecture in an #Asgard archaeon.</title>
        <authorList>
            <person name="Ponce Toledo R.I."/>
            <person name="Schleper C."/>
            <person name="Rodrigues Oliveira T."/>
            <person name="Wollweber F."/>
            <person name="Xu J."/>
            <person name="Rittmann S."/>
            <person name="Klingl A."/>
            <person name="Pilhofer M."/>
        </authorList>
    </citation>
    <scope>NUCLEOTIDE SEQUENCE</scope>
    <source>
        <strain evidence="2">B-35</strain>
    </source>
</reference>
<evidence type="ECO:0000313" key="2">
    <source>
        <dbReference type="EMBL" id="UYP48499.1"/>
    </source>
</evidence>
<evidence type="ECO:0000256" key="1">
    <source>
        <dbReference type="SAM" id="Phobius"/>
    </source>
</evidence>
<keyword evidence="3" id="KW-1185">Reference proteome</keyword>
<evidence type="ECO:0000313" key="3">
    <source>
        <dbReference type="Proteomes" id="UP001208689"/>
    </source>
</evidence>
<gene>
    <name evidence="2" type="ORF">NEF87_004784</name>
</gene>
<accession>A0ABY6I100</accession>